<gene>
    <name evidence="2" type="ORF">CCAP1982_LOCUS9364</name>
</gene>
<sequence>MVMGVLPQSRGTIESQGEGEDVQRRLTELALRHTRPTITLNPATPIEGVPTTETYSEGARGMLREEEQ</sequence>
<dbReference type="Proteomes" id="UP000606786">
    <property type="component" value="Unassembled WGS sequence"/>
</dbReference>
<feature type="region of interest" description="Disordered" evidence="1">
    <location>
        <begin position="1"/>
        <end position="21"/>
    </location>
</feature>
<keyword evidence="3" id="KW-1185">Reference proteome</keyword>
<proteinExistence type="predicted"/>
<evidence type="ECO:0000313" key="3">
    <source>
        <dbReference type="Proteomes" id="UP000606786"/>
    </source>
</evidence>
<feature type="non-terminal residue" evidence="2">
    <location>
        <position position="1"/>
    </location>
</feature>
<comment type="caution">
    <text evidence="2">The sequence shown here is derived from an EMBL/GenBank/DDBJ whole genome shotgun (WGS) entry which is preliminary data.</text>
</comment>
<name>A0A811UPS6_CERCA</name>
<protein>
    <submittedName>
        <fullName evidence="2">(Mediterranean fruit fly) hypothetical protein</fullName>
    </submittedName>
</protein>
<accession>A0A811UPS6</accession>
<evidence type="ECO:0000256" key="1">
    <source>
        <dbReference type="SAM" id="MobiDB-lite"/>
    </source>
</evidence>
<dbReference type="AlphaFoldDB" id="A0A811UPS6"/>
<evidence type="ECO:0000313" key="2">
    <source>
        <dbReference type="EMBL" id="CAD7000890.1"/>
    </source>
</evidence>
<feature type="region of interest" description="Disordered" evidence="1">
    <location>
        <begin position="33"/>
        <end position="68"/>
    </location>
</feature>
<dbReference type="EMBL" id="CAJHJT010000023">
    <property type="protein sequence ID" value="CAD7000890.1"/>
    <property type="molecule type" value="Genomic_DNA"/>
</dbReference>
<organism evidence="2 3">
    <name type="scientific">Ceratitis capitata</name>
    <name type="common">Mediterranean fruit fly</name>
    <name type="synonym">Tephritis capitata</name>
    <dbReference type="NCBI Taxonomy" id="7213"/>
    <lineage>
        <taxon>Eukaryota</taxon>
        <taxon>Metazoa</taxon>
        <taxon>Ecdysozoa</taxon>
        <taxon>Arthropoda</taxon>
        <taxon>Hexapoda</taxon>
        <taxon>Insecta</taxon>
        <taxon>Pterygota</taxon>
        <taxon>Neoptera</taxon>
        <taxon>Endopterygota</taxon>
        <taxon>Diptera</taxon>
        <taxon>Brachycera</taxon>
        <taxon>Muscomorpha</taxon>
        <taxon>Tephritoidea</taxon>
        <taxon>Tephritidae</taxon>
        <taxon>Ceratitis</taxon>
        <taxon>Ceratitis</taxon>
    </lineage>
</organism>
<reference evidence="2" key="1">
    <citation type="submission" date="2020-11" db="EMBL/GenBank/DDBJ databases">
        <authorList>
            <person name="Whitehead M."/>
        </authorList>
    </citation>
    <scope>NUCLEOTIDE SEQUENCE</scope>
    <source>
        <strain evidence="2">EGII</strain>
    </source>
</reference>